<evidence type="ECO:0000313" key="2">
    <source>
        <dbReference type="EnsemblMetazoa" id="XP_032452404"/>
    </source>
</evidence>
<dbReference type="AlphaFoldDB" id="A0A7M7QT28"/>
<dbReference type="GeneID" id="116738493"/>
<feature type="signal peptide" evidence="1">
    <location>
        <begin position="1"/>
        <end position="19"/>
    </location>
</feature>
<dbReference type="KEGG" id="nvi:116738493"/>
<accession>A0A7M7QT28</accession>
<proteinExistence type="predicted"/>
<dbReference type="InParanoid" id="A0A7M7QT28"/>
<keyword evidence="3" id="KW-1185">Reference proteome</keyword>
<dbReference type="EnsemblMetazoa" id="XM_032596513">
    <property type="protein sequence ID" value="XP_032452404"/>
    <property type="gene ID" value="LOC116738493"/>
</dbReference>
<evidence type="ECO:0000313" key="3">
    <source>
        <dbReference type="Proteomes" id="UP000002358"/>
    </source>
</evidence>
<organism evidence="2 3">
    <name type="scientific">Nasonia vitripennis</name>
    <name type="common">Parasitic wasp</name>
    <dbReference type="NCBI Taxonomy" id="7425"/>
    <lineage>
        <taxon>Eukaryota</taxon>
        <taxon>Metazoa</taxon>
        <taxon>Ecdysozoa</taxon>
        <taxon>Arthropoda</taxon>
        <taxon>Hexapoda</taxon>
        <taxon>Insecta</taxon>
        <taxon>Pterygota</taxon>
        <taxon>Neoptera</taxon>
        <taxon>Endopterygota</taxon>
        <taxon>Hymenoptera</taxon>
        <taxon>Apocrita</taxon>
        <taxon>Proctotrupomorpha</taxon>
        <taxon>Chalcidoidea</taxon>
        <taxon>Pteromalidae</taxon>
        <taxon>Pteromalinae</taxon>
        <taxon>Nasonia</taxon>
    </lineage>
</organism>
<reference evidence="2" key="1">
    <citation type="submission" date="2021-01" db="UniProtKB">
        <authorList>
            <consortium name="EnsemblMetazoa"/>
        </authorList>
    </citation>
    <scope>IDENTIFICATION</scope>
</reference>
<evidence type="ECO:0008006" key="4">
    <source>
        <dbReference type="Google" id="ProtNLM"/>
    </source>
</evidence>
<feature type="chain" id="PRO_5029913901" description="Neuropeptide-like 4" evidence="1">
    <location>
        <begin position="20"/>
        <end position="72"/>
    </location>
</feature>
<evidence type="ECO:0000256" key="1">
    <source>
        <dbReference type="SAM" id="SignalP"/>
    </source>
</evidence>
<name>A0A7M7QT28_NASVI</name>
<dbReference type="Proteomes" id="UP000002358">
    <property type="component" value="Chromosome 2"/>
</dbReference>
<keyword evidence="1" id="KW-0732">Signal</keyword>
<dbReference type="RefSeq" id="XP_032452404.1">
    <property type="nucleotide sequence ID" value="XM_032596513.1"/>
</dbReference>
<protein>
    <recommendedName>
        <fullName evidence="4">Neuropeptide-like 4</fullName>
    </recommendedName>
</protein>
<sequence>MFFKLFVFAVVLAFAAASAKPGFLAAAPIATTYAAPALAYSSPALAYSAPAYGYGYGFRSYDLGYGYAPAFY</sequence>